<feature type="compositionally biased region" description="Pro residues" evidence="1">
    <location>
        <begin position="142"/>
        <end position="154"/>
    </location>
</feature>
<sequence>SVETVNAAATAIISAESRVQPSAAQRRSYGNCWSIYWCFGWNKPRKRISHSVLVSSSEPVTGFVASIVDSHNTSILLPSIAPPSSPTSFLPSHDPSSSPLKPLPSVDRTTLFTLGPYAHETQLVSPPVFSAFTTEPSTASFTPPPETTTPPSPEVPFAELLSSSLEFRPYYRYPGSPMNN</sequence>
<dbReference type="AlphaFoldDB" id="S8DRH3"/>
<comment type="caution">
    <text evidence="2">The sequence shown here is derived from an EMBL/GenBank/DDBJ whole genome shotgun (WGS) entry which is preliminary data.</text>
</comment>
<evidence type="ECO:0000313" key="2">
    <source>
        <dbReference type="EMBL" id="EPS62377.1"/>
    </source>
</evidence>
<evidence type="ECO:0000256" key="1">
    <source>
        <dbReference type="SAM" id="MobiDB-lite"/>
    </source>
</evidence>
<feature type="non-terminal residue" evidence="2">
    <location>
        <position position="180"/>
    </location>
</feature>
<proteinExistence type="predicted"/>
<organism evidence="2 3">
    <name type="scientific">Genlisea aurea</name>
    <dbReference type="NCBI Taxonomy" id="192259"/>
    <lineage>
        <taxon>Eukaryota</taxon>
        <taxon>Viridiplantae</taxon>
        <taxon>Streptophyta</taxon>
        <taxon>Embryophyta</taxon>
        <taxon>Tracheophyta</taxon>
        <taxon>Spermatophyta</taxon>
        <taxon>Magnoliopsida</taxon>
        <taxon>eudicotyledons</taxon>
        <taxon>Gunneridae</taxon>
        <taxon>Pentapetalae</taxon>
        <taxon>asterids</taxon>
        <taxon>lamiids</taxon>
        <taxon>Lamiales</taxon>
        <taxon>Lentibulariaceae</taxon>
        <taxon>Genlisea</taxon>
    </lineage>
</organism>
<dbReference type="OrthoDB" id="1749086at2759"/>
<name>S8DRH3_9LAMI</name>
<dbReference type="EMBL" id="AUSU01006185">
    <property type="protein sequence ID" value="EPS62377.1"/>
    <property type="molecule type" value="Genomic_DNA"/>
</dbReference>
<dbReference type="Proteomes" id="UP000015453">
    <property type="component" value="Unassembled WGS sequence"/>
</dbReference>
<feature type="non-terminal residue" evidence="2">
    <location>
        <position position="1"/>
    </location>
</feature>
<protein>
    <submittedName>
        <fullName evidence="2">Uncharacterized protein</fullName>
    </submittedName>
</protein>
<feature type="region of interest" description="Disordered" evidence="1">
    <location>
        <begin position="134"/>
        <end position="156"/>
    </location>
</feature>
<accession>S8DRH3</accession>
<dbReference type="PANTHER" id="PTHR31798:SF10">
    <property type="entry name" value="OS02G0822000 PROTEIN"/>
    <property type="match status" value="1"/>
</dbReference>
<keyword evidence="3" id="KW-1185">Reference proteome</keyword>
<dbReference type="InterPro" id="IPR040420">
    <property type="entry name" value="At1g76660-like"/>
</dbReference>
<dbReference type="PANTHER" id="PTHR31798">
    <property type="entry name" value="HYDROXYPROLINE-RICH GLYCOPROTEIN-LIKE"/>
    <property type="match status" value="1"/>
</dbReference>
<evidence type="ECO:0000313" key="3">
    <source>
        <dbReference type="Proteomes" id="UP000015453"/>
    </source>
</evidence>
<gene>
    <name evidence="2" type="ORF">M569_12415</name>
</gene>
<reference evidence="2 3" key="1">
    <citation type="journal article" date="2013" name="BMC Genomics">
        <title>The miniature genome of a carnivorous plant Genlisea aurea contains a low number of genes and short non-coding sequences.</title>
        <authorList>
            <person name="Leushkin E.V."/>
            <person name="Sutormin R.A."/>
            <person name="Nabieva E.R."/>
            <person name="Penin A.A."/>
            <person name="Kondrashov A.S."/>
            <person name="Logacheva M.D."/>
        </authorList>
    </citation>
    <scope>NUCLEOTIDE SEQUENCE [LARGE SCALE GENOMIC DNA]</scope>
</reference>